<keyword evidence="1" id="KW-0812">Transmembrane</keyword>
<evidence type="ECO:0000256" key="1">
    <source>
        <dbReference type="SAM" id="Phobius"/>
    </source>
</evidence>
<sequence length="58" mass="6685">MKYSFYAFLLICVVYKLPVWAIVVYLLAIYLLRVLNHILEPKDKKAPEAGKLSGTKEN</sequence>
<name>A0ABQ0BEK2_9FIRM</name>
<keyword evidence="1" id="KW-0472">Membrane</keyword>
<keyword evidence="1" id="KW-1133">Transmembrane helix</keyword>
<evidence type="ECO:0000313" key="2">
    <source>
        <dbReference type="EMBL" id="GAA6409882.1"/>
    </source>
</evidence>
<dbReference type="EMBL" id="BAABYW010000001">
    <property type="protein sequence ID" value="GAA6409882.1"/>
    <property type="molecule type" value="Genomic_DNA"/>
</dbReference>
<dbReference type="Proteomes" id="UP001600943">
    <property type="component" value="Unassembled WGS sequence"/>
</dbReference>
<accession>A0ABQ0BEK2</accession>
<protein>
    <submittedName>
        <fullName evidence="2">Uncharacterized protein</fullName>
    </submittedName>
</protein>
<feature type="transmembrane region" description="Helical" evidence="1">
    <location>
        <begin position="6"/>
        <end position="32"/>
    </location>
</feature>
<evidence type="ECO:0000313" key="3">
    <source>
        <dbReference type="Proteomes" id="UP001600943"/>
    </source>
</evidence>
<organism evidence="2 3">
    <name type="scientific">Blautia hominis</name>
    <dbReference type="NCBI Taxonomy" id="2025493"/>
    <lineage>
        <taxon>Bacteria</taxon>
        <taxon>Bacillati</taxon>
        <taxon>Bacillota</taxon>
        <taxon>Clostridia</taxon>
        <taxon>Lachnospirales</taxon>
        <taxon>Lachnospiraceae</taxon>
        <taxon>Blautia</taxon>
    </lineage>
</organism>
<gene>
    <name evidence="2" type="ORF">K040078D81_39990</name>
</gene>
<reference evidence="2 3" key="1">
    <citation type="submission" date="2024-04" db="EMBL/GenBank/DDBJ databases">
        <title>Defined microbial consortia suppress multidrug-resistant proinflammatory Enterobacteriaceae via ecological control.</title>
        <authorList>
            <person name="Furuichi M."/>
            <person name="Kawaguchi T."/>
            <person name="Pust M."/>
            <person name="Yasuma K."/>
            <person name="Plichta D."/>
            <person name="Hasegawa N."/>
            <person name="Ohya T."/>
            <person name="Bhattarai S."/>
            <person name="Sasajima S."/>
            <person name="Aoto Y."/>
            <person name="Tuganbaev T."/>
            <person name="Yaginuma M."/>
            <person name="Ueda M."/>
            <person name="Okahashi N."/>
            <person name="Amafuji K."/>
            <person name="Kiridooshi Y."/>
            <person name="Sugita K."/>
            <person name="Strazar M."/>
            <person name="Skelly A."/>
            <person name="Suda W."/>
            <person name="Hattori M."/>
            <person name="Nakamoto N."/>
            <person name="Caballero S."/>
            <person name="Norman J."/>
            <person name="Olle B."/>
            <person name="Tanoue T."/>
            <person name="Arita M."/>
            <person name="Bucci V."/>
            <person name="Atarashi K."/>
            <person name="Xavier R."/>
            <person name="Honda K."/>
        </authorList>
    </citation>
    <scope>NUCLEOTIDE SEQUENCE [LARGE SCALE GENOMIC DNA]</scope>
    <source>
        <strain evidence="3">k04-0078-D8-1</strain>
    </source>
</reference>
<keyword evidence="3" id="KW-1185">Reference proteome</keyword>
<proteinExistence type="predicted"/>
<comment type="caution">
    <text evidence="2">The sequence shown here is derived from an EMBL/GenBank/DDBJ whole genome shotgun (WGS) entry which is preliminary data.</text>
</comment>